<keyword evidence="1" id="KW-1133">Transmembrane helix</keyword>
<accession>G9EN79</accession>
<dbReference type="InParanoid" id="G9EN79"/>
<name>G9EN79_9GAMM</name>
<sequence>MWNNLMSGLIGAVIAVIFTYCLQEYSKRKEYQRNVNRLLLAVKTEITTLQERFYDSVVINENGPYLSYYLISNHPKTFITTPDMR</sequence>
<keyword evidence="3" id="KW-1185">Reference proteome</keyword>
<dbReference type="HOGENOM" id="CLU_2508634_0_0_6"/>
<dbReference type="Proteomes" id="UP000002770">
    <property type="component" value="Unassembled WGS sequence"/>
</dbReference>
<proteinExistence type="predicted"/>
<dbReference type="EMBL" id="JH413817">
    <property type="protein sequence ID" value="EHL31240.1"/>
    <property type="molecule type" value="Genomic_DNA"/>
</dbReference>
<gene>
    <name evidence="2" type="ORF">LDG_6701</name>
</gene>
<dbReference type="eggNOG" id="ENOG5031TY1">
    <property type="taxonomic scope" value="Bacteria"/>
</dbReference>
<reference evidence="2 3" key="1">
    <citation type="journal article" date="2011" name="BMC Genomics">
        <title>Insight into cross-talk between intra-amoebal pathogens.</title>
        <authorList>
            <person name="Gimenez G."/>
            <person name="Bertelli C."/>
            <person name="Moliner C."/>
            <person name="Robert C."/>
            <person name="Raoult D."/>
            <person name="Fournier P.E."/>
            <person name="Greub G."/>
        </authorList>
    </citation>
    <scope>NUCLEOTIDE SEQUENCE [LARGE SCALE GENOMIC DNA]</scope>
    <source>
        <strain evidence="2 3">LLAP12</strain>
    </source>
</reference>
<dbReference type="OrthoDB" id="9886682at2"/>
<dbReference type="STRING" id="658187.LDG_6701"/>
<evidence type="ECO:0000256" key="1">
    <source>
        <dbReference type="SAM" id="Phobius"/>
    </source>
</evidence>
<evidence type="ECO:0000313" key="3">
    <source>
        <dbReference type="Proteomes" id="UP000002770"/>
    </source>
</evidence>
<evidence type="ECO:0000313" key="2">
    <source>
        <dbReference type="EMBL" id="EHL31240.1"/>
    </source>
</evidence>
<organism evidence="2 3">
    <name type="scientific">Legionella drancourtii LLAP12</name>
    <dbReference type="NCBI Taxonomy" id="658187"/>
    <lineage>
        <taxon>Bacteria</taxon>
        <taxon>Pseudomonadati</taxon>
        <taxon>Pseudomonadota</taxon>
        <taxon>Gammaproteobacteria</taxon>
        <taxon>Legionellales</taxon>
        <taxon>Legionellaceae</taxon>
        <taxon>Legionella</taxon>
    </lineage>
</organism>
<dbReference type="AlphaFoldDB" id="G9EN79"/>
<feature type="transmembrane region" description="Helical" evidence="1">
    <location>
        <begin position="6"/>
        <end position="23"/>
    </location>
</feature>
<keyword evidence="1" id="KW-0472">Membrane</keyword>
<protein>
    <submittedName>
        <fullName evidence="2">Uncharacterized protein</fullName>
    </submittedName>
</protein>
<dbReference type="RefSeq" id="WP_006870630.1">
    <property type="nucleotide sequence ID" value="NZ_JH413817.1"/>
</dbReference>
<keyword evidence="1" id="KW-0812">Transmembrane</keyword>